<evidence type="ECO:0000256" key="1">
    <source>
        <dbReference type="ARBA" id="ARBA00022475"/>
    </source>
</evidence>
<dbReference type="GO" id="GO:0009252">
    <property type="term" value="P:peptidoglycan biosynthetic process"/>
    <property type="evidence" value="ECO:0007669"/>
    <property type="project" value="UniProtKB-UniRule"/>
</dbReference>
<dbReference type="Pfam" id="PF02618">
    <property type="entry name" value="YceG"/>
    <property type="match status" value="1"/>
</dbReference>
<dbReference type="GO" id="GO:0008932">
    <property type="term" value="F:lytic endotransglycosylase activity"/>
    <property type="evidence" value="ECO:0007669"/>
    <property type="project" value="UniProtKB-UniRule"/>
</dbReference>
<reference evidence="8" key="1">
    <citation type="submission" date="2022-09" db="EMBL/GenBank/DDBJ databases">
        <title>Complete Genomes of Fervidibacillus albus and Fervidibacillus halotolerans isolated from tidal flat sediments.</title>
        <authorList>
            <person name="Kwon K.K."/>
            <person name="Yang S.-H."/>
            <person name="Park M.J."/>
            <person name="Oh H.-M."/>
        </authorList>
    </citation>
    <scope>NUCLEOTIDE SEQUENCE</scope>
    <source>
        <strain evidence="8">MEBiC13594</strain>
    </source>
</reference>
<dbReference type="CDD" id="cd08010">
    <property type="entry name" value="MltG_like"/>
    <property type="match status" value="1"/>
</dbReference>
<comment type="catalytic activity">
    <reaction evidence="7">
        <text>a peptidoglycan chain = a peptidoglycan chain with N-acetyl-1,6-anhydromuramyl-[peptide] at the reducing end + a peptidoglycan chain with N-acetylglucosamine at the non-reducing end.</text>
        <dbReference type="EC" id="4.2.2.29"/>
    </reaction>
</comment>
<dbReference type="EMBL" id="CP106877">
    <property type="protein sequence ID" value="WAA11544.1"/>
    <property type="molecule type" value="Genomic_DNA"/>
</dbReference>
<dbReference type="PANTHER" id="PTHR30518:SF2">
    <property type="entry name" value="ENDOLYTIC MUREIN TRANSGLYCOSYLASE"/>
    <property type="match status" value="1"/>
</dbReference>
<keyword evidence="6 7" id="KW-0961">Cell wall biogenesis/degradation</keyword>
<evidence type="ECO:0000256" key="6">
    <source>
        <dbReference type="ARBA" id="ARBA00023316"/>
    </source>
</evidence>
<evidence type="ECO:0000313" key="9">
    <source>
        <dbReference type="Proteomes" id="UP001164726"/>
    </source>
</evidence>
<dbReference type="HAMAP" id="MF_02065">
    <property type="entry name" value="MltG"/>
    <property type="match status" value="1"/>
</dbReference>
<evidence type="ECO:0000256" key="7">
    <source>
        <dbReference type="HAMAP-Rule" id="MF_02065"/>
    </source>
</evidence>
<dbReference type="AlphaFoldDB" id="A0A9E8LZG3"/>
<feature type="site" description="Important for catalytic activity" evidence="7">
    <location>
        <position position="260"/>
    </location>
</feature>
<dbReference type="NCBIfam" id="TIGR00247">
    <property type="entry name" value="endolytic transglycosylase MltG"/>
    <property type="match status" value="1"/>
</dbReference>
<comment type="similarity">
    <text evidence="7">Belongs to the transglycosylase MltG family.</text>
</comment>
<dbReference type="EC" id="4.2.2.29" evidence="7"/>
<organism evidence="8 9">
    <name type="scientific">Fervidibacillus halotolerans</name>
    <dbReference type="NCBI Taxonomy" id="2980027"/>
    <lineage>
        <taxon>Bacteria</taxon>
        <taxon>Bacillati</taxon>
        <taxon>Bacillota</taxon>
        <taxon>Bacilli</taxon>
        <taxon>Bacillales</taxon>
        <taxon>Bacillaceae</taxon>
        <taxon>Fervidibacillus</taxon>
    </lineage>
</organism>
<keyword evidence="4 7" id="KW-0472">Membrane</keyword>
<dbReference type="KEGG" id="fhl:OE105_07845"/>
<proteinExistence type="inferred from homology"/>
<keyword evidence="2 7" id="KW-0812">Transmembrane</keyword>
<keyword evidence="3 7" id="KW-1133">Transmembrane helix</keyword>
<keyword evidence="5 7" id="KW-0456">Lyase</keyword>
<dbReference type="RefSeq" id="WP_275419655.1">
    <property type="nucleotide sequence ID" value="NZ_CP106877.1"/>
</dbReference>
<dbReference type="InterPro" id="IPR003770">
    <property type="entry name" value="MLTG-like"/>
</dbReference>
<keyword evidence="1 7" id="KW-1003">Cell membrane</keyword>
<dbReference type="GO" id="GO:0005886">
    <property type="term" value="C:plasma membrane"/>
    <property type="evidence" value="ECO:0007669"/>
    <property type="project" value="UniProtKB-SubCell"/>
</dbReference>
<accession>A0A9E8LZG3</accession>
<gene>
    <name evidence="7 8" type="primary">mltG</name>
    <name evidence="8" type="ORF">OE105_07845</name>
</gene>
<sequence>MDSNRNDQKTKEQILAEKYEEAKTVRRIVFPLVVVIFVLIAGVVTGSVLYVKNALEPLDPTSEEQITVEIPLGSGLTSIANILEEKGIIKDATVFKYYVKFKNEHSFQAGTYELTPSMTFDELIASLKTGKVFQEAKLTITIPEGLRLVEIAKIIGEKTGYSQEEILEMLNDPEFIQTQKETYPLIVTDSILESDIKYPLEGYLFPATYSFVDEKPAIEEIIGQMIAKTNSVIQKYLPDMEQKDMTVHELLTMASLIEEEAADEINRKKIASVFYNRMEIGMPLQTDPTVIYAIGEHRDRLFFKDYEIDDPYNTYIIQGLPPGPIANAGEVSIEAALYPENTDYYYFLATKSGDVLFSKTLEEHNEKYREHIGD</sequence>
<comment type="function">
    <text evidence="7">Functions as a peptidoglycan terminase that cleaves nascent peptidoglycan strands endolytically to terminate their elongation.</text>
</comment>
<comment type="subcellular location">
    <subcellularLocation>
        <location evidence="7">Cell membrane</location>
        <topology evidence="7">Single-pass membrane protein</topology>
    </subcellularLocation>
</comment>
<dbReference type="Gene3D" id="3.30.160.60">
    <property type="entry name" value="Classic Zinc Finger"/>
    <property type="match status" value="1"/>
</dbReference>
<dbReference type="Gene3D" id="3.30.1490.480">
    <property type="entry name" value="Endolytic murein transglycosylase"/>
    <property type="match status" value="1"/>
</dbReference>
<feature type="transmembrane region" description="Helical" evidence="7">
    <location>
        <begin position="28"/>
        <end position="51"/>
    </location>
</feature>
<evidence type="ECO:0000256" key="4">
    <source>
        <dbReference type="ARBA" id="ARBA00023136"/>
    </source>
</evidence>
<dbReference type="GO" id="GO:0071555">
    <property type="term" value="P:cell wall organization"/>
    <property type="evidence" value="ECO:0007669"/>
    <property type="project" value="UniProtKB-KW"/>
</dbReference>
<evidence type="ECO:0000256" key="2">
    <source>
        <dbReference type="ARBA" id="ARBA00022692"/>
    </source>
</evidence>
<evidence type="ECO:0000256" key="5">
    <source>
        <dbReference type="ARBA" id="ARBA00023239"/>
    </source>
</evidence>
<protein>
    <recommendedName>
        <fullName evidence="7">Endolytic murein transglycosylase</fullName>
        <ecNumber evidence="7">4.2.2.29</ecNumber>
    </recommendedName>
    <alternativeName>
        <fullName evidence="7">Peptidoglycan lytic transglycosylase</fullName>
    </alternativeName>
    <alternativeName>
        <fullName evidence="7">Peptidoglycan polymerization terminase</fullName>
    </alternativeName>
</protein>
<evidence type="ECO:0000256" key="3">
    <source>
        <dbReference type="ARBA" id="ARBA00022989"/>
    </source>
</evidence>
<evidence type="ECO:0000313" key="8">
    <source>
        <dbReference type="EMBL" id="WAA11544.1"/>
    </source>
</evidence>
<dbReference type="PANTHER" id="PTHR30518">
    <property type="entry name" value="ENDOLYTIC MUREIN TRANSGLYCOSYLASE"/>
    <property type="match status" value="1"/>
</dbReference>
<dbReference type="Proteomes" id="UP001164726">
    <property type="component" value="Chromosome"/>
</dbReference>
<keyword evidence="9" id="KW-1185">Reference proteome</keyword>
<name>A0A9E8LZG3_9BACI</name>